<dbReference type="GO" id="GO:0008270">
    <property type="term" value="F:zinc ion binding"/>
    <property type="evidence" value="ECO:0007669"/>
    <property type="project" value="UniProtKB-KW"/>
</dbReference>
<dbReference type="EMBL" id="JBBPBK010000016">
    <property type="protein sequence ID" value="KAK9267349.1"/>
    <property type="molecule type" value="Genomic_DNA"/>
</dbReference>
<feature type="region of interest" description="Disordered" evidence="5">
    <location>
        <begin position="99"/>
        <end position="121"/>
    </location>
</feature>
<feature type="zinc finger region" description="UBR-type" evidence="4">
    <location>
        <begin position="184"/>
        <end position="255"/>
    </location>
</feature>
<keyword evidence="2" id="KW-0863">Zinc-finger</keyword>
<feature type="compositionally biased region" description="Low complexity" evidence="5">
    <location>
        <begin position="104"/>
        <end position="113"/>
    </location>
</feature>
<organism evidence="7 8">
    <name type="scientific">Liquidambar formosana</name>
    <name type="common">Formosan gum</name>
    <dbReference type="NCBI Taxonomy" id="63359"/>
    <lineage>
        <taxon>Eukaryota</taxon>
        <taxon>Viridiplantae</taxon>
        <taxon>Streptophyta</taxon>
        <taxon>Embryophyta</taxon>
        <taxon>Tracheophyta</taxon>
        <taxon>Spermatophyta</taxon>
        <taxon>Magnoliopsida</taxon>
        <taxon>eudicotyledons</taxon>
        <taxon>Gunneridae</taxon>
        <taxon>Pentapetalae</taxon>
        <taxon>Saxifragales</taxon>
        <taxon>Altingiaceae</taxon>
        <taxon>Liquidambar</taxon>
    </lineage>
</organism>
<proteinExistence type="predicted"/>
<feature type="domain" description="UBR-type" evidence="6">
    <location>
        <begin position="184"/>
        <end position="255"/>
    </location>
</feature>
<keyword evidence="1" id="KW-0479">Metal-binding</keyword>
<protein>
    <recommendedName>
        <fullName evidence="6">UBR-type domain-containing protein</fullName>
    </recommendedName>
</protein>
<dbReference type="InterPro" id="IPR045189">
    <property type="entry name" value="UBR4-like"/>
</dbReference>
<accession>A0AAP0NA65</accession>
<feature type="region of interest" description="Disordered" evidence="5">
    <location>
        <begin position="137"/>
        <end position="178"/>
    </location>
</feature>
<evidence type="ECO:0000313" key="7">
    <source>
        <dbReference type="EMBL" id="KAK9267349.1"/>
    </source>
</evidence>
<dbReference type="SMART" id="SM00396">
    <property type="entry name" value="ZnF_UBR1"/>
    <property type="match status" value="1"/>
</dbReference>
<dbReference type="GO" id="GO:0005829">
    <property type="term" value="C:cytosol"/>
    <property type="evidence" value="ECO:0007669"/>
    <property type="project" value="TreeGrafter"/>
</dbReference>
<evidence type="ECO:0000259" key="6">
    <source>
        <dbReference type="PROSITE" id="PS51157"/>
    </source>
</evidence>
<dbReference type="AlphaFoldDB" id="A0AAP0NA65"/>
<keyword evidence="8" id="KW-1185">Reference proteome</keyword>
<name>A0AAP0NA65_LIQFO</name>
<evidence type="ECO:0000256" key="3">
    <source>
        <dbReference type="ARBA" id="ARBA00022833"/>
    </source>
</evidence>
<evidence type="ECO:0000256" key="4">
    <source>
        <dbReference type="PROSITE-ProRule" id="PRU00508"/>
    </source>
</evidence>
<dbReference type="GO" id="GO:0009926">
    <property type="term" value="P:auxin polar transport"/>
    <property type="evidence" value="ECO:0007669"/>
    <property type="project" value="TreeGrafter"/>
</dbReference>
<keyword evidence="3" id="KW-0862">Zinc</keyword>
<dbReference type="PANTHER" id="PTHR21725:SF1">
    <property type="entry name" value="E3 UBIQUITIN-PROTEIN LIGASE UBR4"/>
    <property type="match status" value="1"/>
</dbReference>
<sequence>MEASGGVTCAKGSSIALRESTMNFVSCLVSHLSYSQSKELHGFVVQLSRGETSMKPLLKRIVMLMEKLAGDEHLLQGLKFLFGFLGTILSDCGSSKKTMEKSSGKSLSSSSLGVGPVASRPVSSRKNLETLVLSDNQEGGSASLDCDVNSVDEDEDGGTSDGEVASSDKDEEEDANSERALESKVCTFTSSGNNFMERHWYFCYTCDLTVSKGCCSVCAKVCHCGHRVVYSRSSWFFCDCGAGGVRGSDCQCLKPRKFTESNNAPVCGADNIQPFLPFTEDGDQLPDCDSDLDEDVYTDMDNSARLSIPRELQDGLPFLLEELDVEGWVLELCSSLLPSIISRRDSNLSKDKKIILGKDKVLSYGVDLLQLKKAYKSGSLDLKIKADYTNAKELKSHVASGSLVKSLLSVSI</sequence>
<evidence type="ECO:0000256" key="1">
    <source>
        <dbReference type="ARBA" id="ARBA00022723"/>
    </source>
</evidence>
<evidence type="ECO:0000256" key="5">
    <source>
        <dbReference type="SAM" id="MobiDB-lite"/>
    </source>
</evidence>
<evidence type="ECO:0000313" key="8">
    <source>
        <dbReference type="Proteomes" id="UP001415857"/>
    </source>
</evidence>
<reference evidence="7 8" key="1">
    <citation type="journal article" date="2024" name="Plant J.">
        <title>Genome sequences and population genomics reveal climatic adaptation and genomic divergence between two closely related sweetgum species.</title>
        <authorList>
            <person name="Xu W.Q."/>
            <person name="Ren C.Q."/>
            <person name="Zhang X.Y."/>
            <person name="Comes H.P."/>
            <person name="Liu X.H."/>
            <person name="Li Y.G."/>
            <person name="Kettle C.J."/>
            <person name="Jalonen R."/>
            <person name="Gaisberger H."/>
            <person name="Ma Y.Z."/>
            <person name="Qiu Y.X."/>
        </authorList>
    </citation>
    <scope>NUCLEOTIDE SEQUENCE [LARGE SCALE GENOMIC DNA]</scope>
    <source>
        <strain evidence="7">Hangzhou</strain>
    </source>
</reference>
<evidence type="ECO:0000256" key="2">
    <source>
        <dbReference type="ARBA" id="ARBA00022771"/>
    </source>
</evidence>
<comment type="caution">
    <text evidence="7">The sequence shown here is derived from an EMBL/GenBank/DDBJ whole genome shotgun (WGS) entry which is preliminary data.</text>
</comment>
<gene>
    <name evidence="7" type="ORF">L1049_009773</name>
</gene>
<dbReference type="GO" id="GO:0009506">
    <property type="term" value="C:plasmodesma"/>
    <property type="evidence" value="ECO:0007669"/>
    <property type="project" value="TreeGrafter"/>
</dbReference>
<dbReference type="PANTHER" id="PTHR21725">
    <property type="entry name" value="E3 UBIQUITIN-PROTEIN LIGASE UBR4"/>
    <property type="match status" value="1"/>
</dbReference>
<dbReference type="Proteomes" id="UP001415857">
    <property type="component" value="Unassembled WGS sequence"/>
</dbReference>
<dbReference type="InterPro" id="IPR003126">
    <property type="entry name" value="Znf_UBR"/>
</dbReference>
<dbReference type="PROSITE" id="PS51157">
    <property type="entry name" value="ZF_UBR"/>
    <property type="match status" value="1"/>
</dbReference>